<evidence type="ECO:0000313" key="9">
    <source>
        <dbReference type="Proteomes" id="UP000007519"/>
    </source>
</evidence>
<gene>
    <name evidence="8" type="ordered locus">SGRA_2094</name>
</gene>
<keyword evidence="2" id="KW-1003">Cell membrane</keyword>
<dbReference type="KEGG" id="sgn:SGRA_2094"/>
<dbReference type="Gene3D" id="1.20.1640.10">
    <property type="entry name" value="Multidrug efflux transporter AcrB transmembrane domain"/>
    <property type="match status" value="2"/>
</dbReference>
<feature type="domain" description="SSD" evidence="7">
    <location>
        <begin position="225"/>
        <end position="385"/>
    </location>
</feature>
<feature type="transmembrane region" description="Helical" evidence="6">
    <location>
        <begin position="331"/>
        <end position="350"/>
    </location>
</feature>
<dbReference type="RefSeq" id="WP_015692444.1">
    <property type="nucleotide sequence ID" value="NC_016940.1"/>
</dbReference>
<feature type="transmembrane region" description="Helical" evidence="6">
    <location>
        <begin position="676"/>
        <end position="697"/>
    </location>
</feature>
<evidence type="ECO:0000256" key="2">
    <source>
        <dbReference type="ARBA" id="ARBA00022475"/>
    </source>
</evidence>
<dbReference type="PROSITE" id="PS50156">
    <property type="entry name" value="SSD"/>
    <property type="match status" value="1"/>
</dbReference>
<evidence type="ECO:0000259" key="7">
    <source>
        <dbReference type="PROSITE" id="PS50156"/>
    </source>
</evidence>
<feature type="transmembrane region" description="Helical" evidence="6">
    <location>
        <begin position="287"/>
        <end position="311"/>
    </location>
</feature>
<dbReference type="STRING" id="984262.SGRA_2094"/>
<dbReference type="eggNOG" id="COG1033">
    <property type="taxonomic scope" value="Bacteria"/>
</dbReference>
<dbReference type="Pfam" id="PF03176">
    <property type="entry name" value="MMPL"/>
    <property type="match status" value="2"/>
</dbReference>
<dbReference type="AlphaFoldDB" id="H6L2R8"/>
<keyword evidence="9" id="KW-1185">Reference proteome</keyword>
<dbReference type="EMBL" id="CP002831">
    <property type="protein sequence ID" value="AFC24825.1"/>
    <property type="molecule type" value="Genomic_DNA"/>
</dbReference>
<feature type="transmembrane region" description="Helical" evidence="6">
    <location>
        <begin position="748"/>
        <end position="773"/>
    </location>
</feature>
<dbReference type="InterPro" id="IPR000731">
    <property type="entry name" value="SSD"/>
</dbReference>
<protein>
    <submittedName>
        <fullName evidence="8">Exporter of the RND superfamily protein-like protein</fullName>
    </submittedName>
</protein>
<keyword evidence="3 6" id="KW-0812">Transmembrane</keyword>
<feature type="transmembrane region" description="Helical" evidence="6">
    <location>
        <begin position="650"/>
        <end position="670"/>
    </location>
</feature>
<proteinExistence type="predicted"/>
<sequence length="779" mass="87231">MYIRYPKIIIGSFLVLSLLGAWAASSRLGFSFNFEDFFPKGDPDLEFYNEFKQRFEPDDNFLLVALHRPEGVFEQEFLTKVREFSLAARDTEFELSKIGLSRWEEGKTLFKQEDGSYKVRPIVESSSLLQVEFPLKTPFSFSSIPAVHLEDTARYAGDKKKVLADPRLVNNFISADAKTLVVVLKTVDNIQQPPAEKLMAALRAKLDEMGFLDYHFLGRANFQTELVQMQIKEFILSTVVSFFLVLIIMWLIFRRFWGVVISLSSIALGLLLFVGVLGFLGRELDTMALLYPIIMIIVGTSDVIHVMSKYVDELSAGRGKMEAIQTTIKEIGMSVFLTSFTTSVGFLSLLSSRLEPIQNFGVNAAIGVMLAYGTVMLFSCTLLVLFDKDQIIKLRPAGQSNKQWHGLFDWVHAYSKNYPWRVVAGISAIAIVAGIGVAQVNTNTQIKQILPKGAQVTQDFYFFEQNFSGFRPFELAVMAQGDHSLQDFEVIQAMDKVEQRLMESPAIRSTSSISWLYKSLHQAFHSGRSAYFKLPEKEKDFLKYQQLAAKLGSNNNLGMLVSEDQKYGRISARLLDLGADSIRAFMAEMQDFMETEIDTNVVKFRQTGTGVIVDKNSVYVRDSLLKGLGFAILVISLLMALLYRNLKMIVVALVPNILPLLIAGAILGYLQIPLEAGVAIVFAIIFGIAVDDTIHILGRYQLMKRRGLSTDEALKLTLRETGKAVTLTSVILFFGFLILLFSSNPPAVTIGLLISSTLFSALICDVFIIPVMLRAIHKD</sequence>
<keyword evidence="5 6" id="KW-0472">Membrane</keyword>
<feature type="transmembrane region" description="Helical" evidence="6">
    <location>
        <begin position="422"/>
        <end position="440"/>
    </location>
</feature>
<feature type="transmembrane region" description="Helical" evidence="6">
    <location>
        <begin position="362"/>
        <end position="386"/>
    </location>
</feature>
<dbReference type="InterPro" id="IPR004869">
    <property type="entry name" value="MMPL_dom"/>
</dbReference>
<evidence type="ECO:0000256" key="5">
    <source>
        <dbReference type="ARBA" id="ARBA00023136"/>
    </source>
</evidence>
<evidence type="ECO:0000256" key="4">
    <source>
        <dbReference type="ARBA" id="ARBA00022989"/>
    </source>
</evidence>
<dbReference type="SUPFAM" id="SSF82866">
    <property type="entry name" value="Multidrug efflux transporter AcrB transmembrane domain"/>
    <property type="match status" value="2"/>
</dbReference>
<dbReference type="HOGENOM" id="CLU_008861_1_0_10"/>
<reference evidence="8 9" key="1">
    <citation type="journal article" date="2012" name="Stand. Genomic Sci.">
        <title>Complete genome sequencing and analysis of Saprospira grandis str. Lewin, a predatory marine bacterium.</title>
        <authorList>
            <person name="Saw J.H."/>
            <person name="Yuryev A."/>
            <person name="Kanbe M."/>
            <person name="Hou S."/>
            <person name="Young A.G."/>
            <person name="Aizawa S."/>
            <person name="Alam M."/>
        </authorList>
    </citation>
    <scope>NUCLEOTIDE SEQUENCE [LARGE SCALE GENOMIC DNA]</scope>
    <source>
        <strain evidence="8 9">Lewin</strain>
    </source>
</reference>
<dbReference type="PANTHER" id="PTHR33406:SF12">
    <property type="entry name" value="BLR2997 PROTEIN"/>
    <property type="match status" value="1"/>
</dbReference>
<organism evidence="8 9">
    <name type="scientific">Saprospira grandis (strain Lewin)</name>
    <dbReference type="NCBI Taxonomy" id="984262"/>
    <lineage>
        <taxon>Bacteria</taxon>
        <taxon>Pseudomonadati</taxon>
        <taxon>Bacteroidota</taxon>
        <taxon>Saprospiria</taxon>
        <taxon>Saprospirales</taxon>
        <taxon>Saprospiraceae</taxon>
        <taxon>Saprospira</taxon>
    </lineage>
</organism>
<dbReference type="Proteomes" id="UP000007519">
    <property type="component" value="Chromosome"/>
</dbReference>
<evidence type="ECO:0000256" key="6">
    <source>
        <dbReference type="SAM" id="Phobius"/>
    </source>
</evidence>
<dbReference type="OrthoDB" id="9805018at2"/>
<name>H6L2R8_SAPGL</name>
<dbReference type="PANTHER" id="PTHR33406">
    <property type="entry name" value="MEMBRANE PROTEIN MJ1562-RELATED"/>
    <property type="match status" value="1"/>
</dbReference>
<feature type="transmembrane region" description="Helical" evidence="6">
    <location>
        <begin position="624"/>
        <end position="643"/>
    </location>
</feature>
<keyword evidence="4 6" id="KW-1133">Transmembrane helix</keyword>
<feature type="transmembrane region" description="Helical" evidence="6">
    <location>
        <begin position="260"/>
        <end position="281"/>
    </location>
</feature>
<accession>H6L2R8</accession>
<dbReference type="InterPro" id="IPR050545">
    <property type="entry name" value="Mycobact_MmpL"/>
</dbReference>
<dbReference type="GO" id="GO:0005886">
    <property type="term" value="C:plasma membrane"/>
    <property type="evidence" value="ECO:0007669"/>
    <property type="project" value="UniProtKB-SubCell"/>
</dbReference>
<evidence type="ECO:0000256" key="3">
    <source>
        <dbReference type="ARBA" id="ARBA00022692"/>
    </source>
</evidence>
<comment type="subcellular location">
    <subcellularLocation>
        <location evidence="1">Cell membrane</location>
        <topology evidence="1">Multi-pass membrane protein</topology>
    </subcellularLocation>
</comment>
<feature type="transmembrane region" description="Helical" evidence="6">
    <location>
        <begin position="234"/>
        <end position="253"/>
    </location>
</feature>
<evidence type="ECO:0000256" key="1">
    <source>
        <dbReference type="ARBA" id="ARBA00004651"/>
    </source>
</evidence>
<evidence type="ECO:0000313" key="8">
    <source>
        <dbReference type="EMBL" id="AFC24825.1"/>
    </source>
</evidence>
<feature type="transmembrane region" description="Helical" evidence="6">
    <location>
        <begin position="724"/>
        <end position="742"/>
    </location>
</feature>